<accession>A0A8S1KQV9</accession>
<organism evidence="2 3">
    <name type="scientific">Paramecium sonneborni</name>
    <dbReference type="NCBI Taxonomy" id="65129"/>
    <lineage>
        <taxon>Eukaryota</taxon>
        <taxon>Sar</taxon>
        <taxon>Alveolata</taxon>
        <taxon>Ciliophora</taxon>
        <taxon>Intramacronucleata</taxon>
        <taxon>Oligohymenophorea</taxon>
        <taxon>Peniculida</taxon>
        <taxon>Parameciidae</taxon>
        <taxon>Paramecium</taxon>
    </lineage>
</organism>
<dbReference type="EMBL" id="CAJJDN010000010">
    <property type="protein sequence ID" value="CAD8056013.1"/>
    <property type="molecule type" value="Genomic_DNA"/>
</dbReference>
<keyword evidence="1" id="KW-0812">Transmembrane</keyword>
<name>A0A8S1KQV9_9CILI</name>
<keyword evidence="1" id="KW-0472">Membrane</keyword>
<evidence type="ECO:0008006" key="4">
    <source>
        <dbReference type="Google" id="ProtNLM"/>
    </source>
</evidence>
<keyword evidence="3" id="KW-1185">Reference proteome</keyword>
<evidence type="ECO:0000313" key="3">
    <source>
        <dbReference type="Proteomes" id="UP000692954"/>
    </source>
</evidence>
<proteinExistence type="predicted"/>
<evidence type="ECO:0000256" key="1">
    <source>
        <dbReference type="SAM" id="Phobius"/>
    </source>
</evidence>
<dbReference type="Proteomes" id="UP000692954">
    <property type="component" value="Unassembled WGS sequence"/>
</dbReference>
<dbReference type="PANTHER" id="PTHR12621:SF7">
    <property type="entry name" value="CYSTEINE AND HISTIDINE-RICH DOMAIN-CONTAINING PROTEIN 1"/>
    <property type="match status" value="1"/>
</dbReference>
<dbReference type="GO" id="GO:0008270">
    <property type="term" value="F:zinc ion binding"/>
    <property type="evidence" value="ECO:0007669"/>
    <property type="project" value="TreeGrafter"/>
</dbReference>
<gene>
    <name evidence="2" type="ORF">PSON_ATCC_30995.1.T0100021</name>
</gene>
<protein>
    <recommendedName>
        <fullName evidence="4">Transmembrane protein</fullName>
    </recommendedName>
</protein>
<evidence type="ECO:0000313" key="2">
    <source>
        <dbReference type="EMBL" id="CAD8056013.1"/>
    </source>
</evidence>
<reference evidence="2" key="1">
    <citation type="submission" date="2021-01" db="EMBL/GenBank/DDBJ databases">
        <authorList>
            <consortium name="Genoscope - CEA"/>
            <person name="William W."/>
        </authorList>
    </citation>
    <scope>NUCLEOTIDE SEQUENCE</scope>
</reference>
<sequence length="527" mass="61641">MFKSLAKGIKSLDRFGVIFRPSVIDMNPEYKSIIGGIATLFLYGSCLAYFCYQILQWQGNNLLPKITSIQTSQSSKYFKIEDSISSIFARKNYRKDELDPFDPQNIILQPILSKFSNQQLVESKSFQFNTKSSRYNNTEIILQDLDLNLNLENSINNPQIDYILSFGTCIKEYLQEGQQCANQTLVDIYMKQQSHAILMNNYVKEYNPKKMKLETVKKQFLTMFNNDTTIYLQNQIRISKTNIDDGFLFPSQSYSEFPVDIVIISQSIDTQSFSSIFHRPTFLVLAYSLSEISQEQFIEYPKFSEVLADIGSIVSIILVFSHIILLVNEQKLEKESVQKIISMYYPEIVNIKFKSNWYGKIIDVIQNEISIDKIAFLKYYDEIQRVARKKLNMANIIYTQAKLQFLIQSTYTQSQIRQAHQVGIKLQQFPKAQDQSNIEYIQRNEPIEHIQIHDVSQVDSIELNENSSIRKKVALNDNQKYIFIKPQNQYHILNDEDFHLFTIGESIFKDNETNKWDPYFEKNYINI</sequence>
<dbReference type="OrthoDB" id="297768at2759"/>
<dbReference type="PANTHER" id="PTHR12621">
    <property type="entry name" value="CYSTEINE AND HISTIDINE-RICH DOMAIN CHORD -CONTAINING PROTEIN"/>
    <property type="match status" value="1"/>
</dbReference>
<comment type="caution">
    <text evidence="2">The sequence shown here is derived from an EMBL/GenBank/DDBJ whole genome shotgun (WGS) entry which is preliminary data.</text>
</comment>
<feature type="transmembrane region" description="Helical" evidence="1">
    <location>
        <begin position="33"/>
        <end position="55"/>
    </location>
</feature>
<keyword evidence="1" id="KW-1133">Transmembrane helix</keyword>
<dbReference type="AlphaFoldDB" id="A0A8S1KQV9"/>